<dbReference type="EMBL" id="CP139781">
    <property type="protein sequence ID" value="WRQ85730.1"/>
    <property type="molecule type" value="Genomic_DNA"/>
</dbReference>
<gene>
    <name evidence="2" type="ORF">K1X11_013035</name>
</gene>
<accession>A0ABZ1C2Z7</accession>
<dbReference type="Proteomes" id="UP000738431">
    <property type="component" value="Chromosome"/>
</dbReference>
<name>A0ABZ1C2Z7_9BACT</name>
<reference evidence="2 3" key="1">
    <citation type="submission" date="2023-12" db="EMBL/GenBank/DDBJ databases">
        <title>Description of an unclassified Opitutus bacterium of Verrucomicrobiota.</title>
        <authorList>
            <person name="Zhang D.-F."/>
        </authorList>
    </citation>
    <scope>NUCLEOTIDE SEQUENCE [LARGE SCALE GENOMIC DNA]</scope>
    <source>
        <strain evidence="2 3">WL0086</strain>
    </source>
</reference>
<sequence length="154" mass="16688">MPSSSQIPPDAEALEASTHPSGIRQRLSFISTLFRDLAVDVSGPNLIWRDPEDGTVRVFQLLADRTTIGRAPGNDIVLSIRSVSRRHAKICCTSHRIVLTDLDSANGTSVNGKMSATVDLRDGMQIEFGSFPMLFCNQPSQLGGDNQDSVSTQT</sequence>
<evidence type="ECO:0000313" key="2">
    <source>
        <dbReference type="EMBL" id="WRQ85730.1"/>
    </source>
</evidence>
<proteinExistence type="predicted"/>
<dbReference type="SMART" id="SM00240">
    <property type="entry name" value="FHA"/>
    <property type="match status" value="1"/>
</dbReference>
<dbReference type="CDD" id="cd00060">
    <property type="entry name" value="FHA"/>
    <property type="match status" value="1"/>
</dbReference>
<dbReference type="InterPro" id="IPR000253">
    <property type="entry name" value="FHA_dom"/>
</dbReference>
<evidence type="ECO:0000259" key="1">
    <source>
        <dbReference type="PROSITE" id="PS50006"/>
    </source>
</evidence>
<dbReference type="InterPro" id="IPR008984">
    <property type="entry name" value="SMAD_FHA_dom_sf"/>
</dbReference>
<organism evidence="2 3">
    <name type="scientific">Actomonas aquatica</name>
    <dbReference type="NCBI Taxonomy" id="2866162"/>
    <lineage>
        <taxon>Bacteria</taxon>
        <taxon>Pseudomonadati</taxon>
        <taxon>Verrucomicrobiota</taxon>
        <taxon>Opitutia</taxon>
        <taxon>Opitutales</taxon>
        <taxon>Opitutaceae</taxon>
        <taxon>Actomonas</taxon>
    </lineage>
</organism>
<dbReference type="Gene3D" id="2.60.200.20">
    <property type="match status" value="1"/>
</dbReference>
<dbReference type="InterPro" id="IPR050923">
    <property type="entry name" value="Cell_Proc_Reg/RNA_Proc"/>
</dbReference>
<dbReference type="SUPFAM" id="SSF49879">
    <property type="entry name" value="SMAD/FHA domain"/>
    <property type="match status" value="1"/>
</dbReference>
<feature type="domain" description="FHA" evidence="1">
    <location>
        <begin position="66"/>
        <end position="115"/>
    </location>
</feature>
<evidence type="ECO:0000313" key="3">
    <source>
        <dbReference type="Proteomes" id="UP000738431"/>
    </source>
</evidence>
<keyword evidence="3" id="KW-1185">Reference proteome</keyword>
<dbReference type="PROSITE" id="PS50006">
    <property type="entry name" value="FHA_DOMAIN"/>
    <property type="match status" value="1"/>
</dbReference>
<dbReference type="RefSeq" id="WP_221033171.1">
    <property type="nucleotide sequence ID" value="NZ_CP139781.1"/>
</dbReference>
<dbReference type="Pfam" id="PF00498">
    <property type="entry name" value="FHA"/>
    <property type="match status" value="1"/>
</dbReference>
<protein>
    <submittedName>
        <fullName evidence="2">FHA domain-containing protein</fullName>
    </submittedName>
</protein>
<dbReference type="PANTHER" id="PTHR23308">
    <property type="entry name" value="NUCLEAR INHIBITOR OF PROTEIN PHOSPHATASE-1"/>
    <property type="match status" value="1"/>
</dbReference>